<dbReference type="SUPFAM" id="SSF52402">
    <property type="entry name" value="Adenine nucleotide alpha hydrolases-like"/>
    <property type="match status" value="1"/>
</dbReference>
<protein>
    <recommendedName>
        <fullName evidence="2">UspA domain-containing protein</fullName>
    </recommendedName>
</protein>
<dbReference type="PRINTS" id="PR01438">
    <property type="entry name" value="UNVRSLSTRESS"/>
</dbReference>
<comment type="caution">
    <text evidence="3">The sequence shown here is derived from an EMBL/GenBank/DDBJ whole genome shotgun (WGS) entry which is preliminary data.</text>
</comment>
<keyword evidence="4" id="KW-1185">Reference proteome</keyword>
<evidence type="ECO:0000259" key="2">
    <source>
        <dbReference type="Pfam" id="PF00582"/>
    </source>
</evidence>
<accession>A0ABQ2YDI2</accession>
<organism evidence="3 4">
    <name type="scientific">Litchfieldella qijiaojingensis</name>
    <dbReference type="NCBI Taxonomy" id="980347"/>
    <lineage>
        <taxon>Bacteria</taxon>
        <taxon>Pseudomonadati</taxon>
        <taxon>Pseudomonadota</taxon>
        <taxon>Gammaproteobacteria</taxon>
        <taxon>Oceanospirillales</taxon>
        <taxon>Halomonadaceae</taxon>
        <taxon>Litchfieldella</taxon>
    </lineage>
</organism>
<dbReference type="Gene3D" id="3.40.50.12370">
    <property type="match status" value="1"/>
</dbReference>
<dbReference type="CDD" id="cd00293">
    <property type="entry name" value="USP-like"/>
    <property type="match status" value="1"/>
</dbReference>
<evidence type="ECO:0000313" key="3">
    <source>
        <dbReference type="EMBL" id="GGX80829.1"/>
    </source>
</evidence>
<sequence length="261" mass="28136">MMHDATSLPDDAPNSGGAARHHVQARVLVLLDASRHSLAALSVAVDLACRRHAELVALFVEDHDLLRSTDFPFACEVGMASGMARPLSLSMLETHLIRQRENVRQALSEMVAGREVRHSLKVSRGRVVTEALALATRSDVLVLGKAGVSAQWGGRLGSTSRALVLQAPCTVLLWNETRPMERGPLLAIGESSAPAGNDWLVDNPLFDTVERLPEVGVSALERRLAMSPCGALLLSRTQLAHLVDEDPELLARLPLPLVVVP</sequence>
<dbReference type="InterPro" id="IPR006016">
    <property type="entry name" value="UspA"/>
</dbReference>
<dbReference type="Proteomes" id="UP000653056">
    <property type="component" value="Unassembled WGS sequence"/>
</dbReference>
<proteinExistence type="inferred from homology"/>
<gene>
    <name evidence="3" type="ORF">GCM10007160_05040</name>
</gene>
<evidence type="ECO:0000313" key="4">
    <source>
        <dbReference type="Proteomes" id="UP000653056"/>
    </source>
</evidence>
<dbReference type="EMBL" id="BMXS01000002">
    <property type="protein sequence ID" value="GGX80829.1"/>
    <property type="molecule type" value="Genomic_DNA"/>
</dbReference>
<comment type="similarity">
    <text evidence="1">Belongs to the universal stress protein A family.</text>
</comment>
<name>A0ABQ2YDI2_9GAMM</name>
<dbReference type="InterPro" id="IPR006015">
    <property type="entry name" value="Universal_stress_UspA"/>
</dbReference>
<feature type="domain" description="UspA" evidence="2">
    <location>
        <begin position="26"/>
        <end position="173"/>
    </location>
</feature>
<dbReference type="RefSeq" id="WP_189465927.1">
    <property type="nucleotide sequence ID" value="NZ_BMXS01000002.1"/>
</dbReference>
<dbReference type="Pfam" id="PF00582">
    <property type="entry name" value="Usp"/>
    <property type="match status" value="1"/>
</dbReference>
<evidence type="ECO:0000256" key="1">
    <source>
        <dbReference type="ARBA" id="ARBA00008791"/>
    </source>
</evidence>
<reference evidence="4" key="1">
    <citation type="journal article" date="2019" name="Int. J. Syst. Evol. Microbiol.">
        <title>The Global Catalogue of Microorganisms (GCM) 10K type strain sequencing project: providing services to taxonomists for standard genome sequencing and annotation.</title>
        <authorList>
            <consortium name="The Broad Institute Genomics Platform"/>
            <consortium name="The Broad Institute Genome Sequencing Center for Infectious Disease"/>
            <person name="Wu L."/>
            <person name="Ma J."/>
        </authorList>
    </citation>
    <scope>NUCLEOTIDE SEQUENCE [LARGE SCALE GENOMIC DNA]</scope>
    <source>
        <strain evidence="4">KCTC 22228</strain>
    </source>
</reference>